<name>B0T6R0_CAUSK</name>
<protein>
    <recommendedName>
        <fullName evidence="1">Multi-ubiquitin domain-containing protein</fullName>
    </recommendedName>
</protein>
<dbReference type="AlphaFoldDB" id="B0T6R0"/>
<evidence type="ECO:0000313" key="2">
    <source>
        <dbReference type="EMBL" id="ABZ71125.1"/>
    </source>
</evidence>
<organism evidence="2">
    <name type="scientific">Caulobacter sp. (strain K31)</name>
    <dbReference type="NCBI Taxonomy" id="366602"/>
    <lineage>
        <taxon>Bacteria</taxon>
        <taxon>Pseudomonadati</taxon>
        <taxon>Pseudomonadota</taxon>
        <taxon>Alphaproteobacteria</taxon>
        <taxon>Caulobacterales</taxon>
        <taxon>Caulobacteraceae</taxon>
        <taxon>Caulobacter</taxon>
    </lineage>
</organism>
<sequence>MKSQLPEAPDPSTAACAPSDVMQIEIHEERDVQVTECDGEIVVDEVVDIEIYVREKKRVPLARAYRIRVDKDYYIVEQPSMKARDLLVLAGKSPPEKYVLRQIIDGHPVKLELEATIDFRAPGVEKFKTMLKTAQDGVC</sequence>
<dbReference type="eggNOG" id="ENOG50336RZ">
    <property type="taxonomic scope" value="Bacteria"/>
</dbReference>
<reference evidence="2" key="1">
    <citation type="submission" date="2008-01" db="EMBL/GenBank/DDBJ databases">
        <title>Complete sequence of chromosome of Caulobacter sp. K31.</title>
        <authorList>
            <consortium name="US DOE Joint Genome Institute"/>
            <person name="Copeland A."/>
            <person name="Lucas S."/>
            <person name="Lapidus A."/>
            <person name="Barry K."/>
            <person name="Glavina del Rio T."/>
            <person name="Dalin E."/>
            <person name="Tice H."/>
            <person name="Pitluck S."/>
            <person name="Bruce D."/>
            <person name="Goodwin L."/>
            <person name="Thompson L.S."/>
            <person name="Brettin T."/>
            <person name="Detter J.C."/>
            <person name="Han C."/>
            <person name="Schmutz J."/>
            <person name="Larimer F."/>
            <person name="Land M."/>
            <person name="Hauser L."/>
            <person name="Kyrpides N."/>
            <person name="Kim E."/>
            <person name="Stephens C."/>
            <person name="Richardson P."/>
        </authorList>
    </citation>
    <scope>NUCLEOTIDE SEQUENCE [LARGE SCALE GENOMIC DNA]</scope>
    <source>
        <strain evidence="2">K31</strain>
    </source>
</reference>
<dbReference type="EMBL" id="CP000927">
    <property type="protein sequence ID" value="ABZ71125.1"/>
    <property type="molecule type" value="Genomic_DNA"/>
</dbReference>
<dbReference type="Pfam" id="PF14452">
    <property type="entry name" value="Multi_ubiq"/>
    <property type="match status" value="1"/>
</dbReference>
<accession>B0T6R0</accession>
<dbReference type="OrthoDB" id="7445930at2"/>
<dbReference type="HOGENOM" id="CLU_1841521_0_0_5"/>
<dbReference type="STRING" id="366602.Caul_1997"/>
<evidence type="ECO:0000259" key="1">
    <source>
        <dbReference type="Pfam" id="PF14452"/>
    </source>
</evidence>
<feature type="domain" description="Multi-ubiquitin" evidence="1">
    <location>
        <begin position="65"/>
        <end position="129"/>
    </location>
</feature>
<dbReference type="InterPro" id="IPR027802">
    <property type="entry name" value="Multi-ubiquitin_dom"/>
</dbReference>
<dbReference type="KEGG" id="cak:Caul_1997"/>
<gene>
    <name evidence="2" type="ordered locus">Caul_1997</name>
</gene>
<proteinExistence type="predicted"/>